<dbReference type="PRINTS" id="PR00973">
    <property type="entry name" value="RIBOSOMALS17"/>
</dbReference>
<accession>A0A7S6PV86</accession>
<dbReference type="HAMAP" id="MF_01345_B">
    <property type="entry name" value="Ribosomal_uS17_B"/>
    <property type="match status" value="1"/>
</dbReference>
<keyword evidence="3" id="KW-0699">rRNA-binding</keyword>
<evidence type="ECO:0000256" key="1">
    <source>
        <dbReference type="ARBA" id="ARBA00002932"/>
    </source>
</evidence>
<dbReference type="CDD" id="cd00364">
    <property type="entry name" value="Ribosomal_uS17"/>
    <property type="match status" value="1"/>
</dbReference>
<dbReference type="InterPro" id="IPR012340">
    <property type="entry name" value="NA-bd_OB-fold"/>
</dbReference>
<dbReference type="GO" id="GO:1990904">
    <property type="term" value="C:ribonucleoprotein complex"/>
    <property type="evidence" value="ECO:0007669"/>
    <property type="project" value="UniProtKB-KW"/>
</dbReference>
<evidence type="ECO:0000256" key="5">
    <source>
        <dbReference type="ARBA" id="ARBA00022980"/>
    </source>
</evidence>
<dbReference type="EMBL" id="MN935478">
    <property type="protein sequence ID" value="QOU10678.1"/>
    <property type="molecule type" value="Genomic_DNA"/>
</dbReference>
<dbReference type="Pfam" id="PF00366">
    <property type="entry name" value="Ribosomal_S17"/>
    <property type="match status" value="1"/>
</dbReference>
<evidence type="ECO:0000256" key="2">
    <source>
        <dbReference type="ARBA" id="ARBA00010254"/>
    </source>
</evidence>
<geneLocation type="plastid" evidence="8"/>
<name>A0A7S6PV86_9STRA</name>
<dbReference type="SUPFAM" id="SSF50249">
    <property type="entry name" value="Nucleic acid-binding proteins"/>
    <property type="match status" value="1"/>
</dbReference>
<dbReference type="PANTHER" id="PTHR10744">
    <property type="entry name" value="40S RIBOSOMAL PROTEIN S11 FAMILY MEMBER"/>
    <property type="match status" value="1"/>
</dbReference>
<evidence type="ECO:0000256" key="4">
    <source>
        <dbReference type="ARBA" id="ARBA00022884"/>
    </source>
</evidence>
<dbReference type="GO" id="GO:0006412">
    <property type="term" value="P:translation"/>
    <property type="evidence" value="ECO:0007669"/>
    <property type="project" value="InterPro"/>
</dbReference>
<keyword evidence="5 8" id="KW-0689">Ribosomal protein</keyword>
<evidence type="ECO:0000256" key="3">
    <source>
        <dbReference type="ARBA" id="ARBA00022730"/>
    </source>
</evidence>
<keyword evidence="8" id="KW-0934">Plastid</keyword>
<organism evidence="8">
    <name type="scientific">Poteriospumella lacustris</name>
    <dbReference type="NCBI Taxonomy" id="1117027"/>
    <lineage>
        <taxon>Eukaryota</taxon>
        <taxon>Sar</taxon>
        <taxon>Stramenopiles</taxon>
        <taxon>Ochrophyta</taxon>
        <taxon>Chrysophyceae</taxon>
        <taxon>Chromulinales</taxon>
        <taxon>Dinobryaceae</taxon>
        <taxon>Poteriospumella</taxon>
    </lineage>
</organism>
<gene>
    <name evidence="8" type="primary">rps17</name>
    <name evidence="8" type="ORF">PoterioPt_p043</name>
</gene>
<evidence type="ECO:0000256" key="6">
    <source>
        <dbReference type="ARBA" id="ARBA00023274"/>
    </source>
</evidence>
<dbReference type="GO" id="GO:0005739">
    <property type="term" value="C:mitochondrion"/>
    <property type="evidence" value="ECO:0007669"/>
    <property type="project" value="TreeGrafter"/>
</dbReference>
<proteinExistence type="inferred from homology"/>
<evidence type="ECO:0000256" key="7">
    <source>
        <dbReference type="ARBA" id="ARBA00035251"/>
    </source>
</evidence>
<dbReference type="AlphaFoldDB" id="A0A7S6PV86"/>
<dbReference type="GO" id="GO:0003735">
    <property type="term" value="F:structural constituent of ribosome"/>
    <property type="evidence" value="ECO:0007669"/>
    <property type="project" value="InterPro"/>
</dbReference>
<dbReference type="NCBIfam" id="TIGR03635">
    <property type="entry name" value="uS17_bact"/>
    <property type="match status" value="1"/>
</dbReference>
<dbReference type="GO" id="GO:0005840">
    <property type="term" value="C:ribosome"/>
    <property type="evidence" value="ECO:0007669"/>
    <property type="project" value="UniProtKB-KW"/>
</dbReference>
<dbReference type="PANTHER" id="PTHR10744:SF1">
    <property type="entry name" value="SMALL RIBOSOMAL SUBUNIT PROTEIN US17M"/>
    <property type="match status" value="1"/>
</dbReference>
<dbReference type="GO" id="GO:0019843">
    <property type="term" value="F:rRNA binding"/>
    <property type="evidence" value="ECO:0007669"/>
    <property type="project" value="UniProtKB-KW"/>
</dbReference>
<protein>
    <recommendedName>
        <fullName evidence="7">Small ribosomal subunit protein uS17c</fullName>
    </recommendedName>
</protein>
<dbReference type="NCBIfam" id="NF004123">
    <property type="entry name" value="PRK05610.1"/>
    <property type="match status" value="1"/>
</dbReference>
<dbReference type="InterPro" id="IPR000266">
    <property type="entry name" value="Ribosomal_uS17"/>
</dbReference>
<comment type="similarity">
    <text evidence="2">Belongs to the universal ribosomal protein uS17 family.</text>
</comment>
<keyword evidence="6" id="KW-0687">Ribonucleoprotein</keyword>
<evidence type="ECO:0000313" key="8">
    <source>
        <dbReference type="EMBL" id="QOU10678.1"/>
    </source>
</evidence>
<reference evidence="8" key="1">
    <citation type="journal article" date="2020" name="Front. Plant Sci.">
        <title>Comparative Plastid Genomics of Non-Photosynthetic Chrysophytes: Genome Reduction and Compaction.</title>
        <authorList>
            <person name="Kim J.I."/>
            <person name="Jeong M."/>
            <person name="Archibald J.M."/>
            <person name="Shin W."/>
        </authorList>
    </citation>
    <scope>NUCLEOTIDE SEQUENCE</scope>
    <source>
        <strain evidence="8">Yongseonkyo072317C3</strain>
    </source>
</reference>
<keyword evidence="4" id="KW-0694">RNA-binding</keyword>
<sequence length="84" mass="9816">MAKKQRIGVVVSDKAEKTVTVAIKIRYQHPKYLKTLTKIKKYLVHDENSSSKIGDIILIEETAPISKRKYWKIKEIISIYQELK</sequence>
<dbReference type="Gene3D" id="2.40.50.140">
    <property type="entry name" value="Nucleic acid-binding proteins"/>
    <property type="match status" value="1"/>
</dbReference>
<comment type="function">
    <text evidence="1">One of the primary rRNA binding proteins, it binds specifically to the 5'-end of 16S ribosomal RNA.</text>
</comment>
<dbReference type="InterPro" id="IPR019984">
    <property type="entry name" value="Ribosomal_uS17_bact/chlr"/>
</dbReference>